<sequence length="56" mass="5828">MLVHVTVCINSVATSPPFVLRPSTSVTTPACPSSSPGATALLPHTSQVGYNRFIES</sequence>
<reference evidence="1 2" key="1">
    <citation type="submission" date="2014-04" db="EMBL/GenBank/DDBJ databases">
        <authorList>
            <consortium name="DOE Joint Genome Institute"/>
            <person name="Kuo A."/>
            <person name="Kohler A."/>
            <person name="Jargeat P."/>
            <person name="Nagy L.G."/>
            <person name="Floudas D."/>
            <person name="Copeland A."/>
            <person name="Barry K.W."/>
            <person name="Cichocki N."/>
            <person name="Veneault-Fourrey C."/>
            <person name="LaButti K."/>
            <person name="Lindquist E.A."/>
            <person name="Lipzen A."/>
            <person name="Lundell T."/>
            <person name="Morin E."/>
            <person name="Murat C."/>
            <person name="Sun H."/>
            <person name="Tunlid A."/>
            <person name="Henrissat B."/>
            <person name="Grigoriev I.V."/>
            <person name="Hibbett D.S."/>
            <person name="Martin F."/>
            <person name="Nordberg H.P."/>
            <person name="Cantor M.N."/>
            <person name="Hua S.X."/>
        </authorList>
    </citation>
    <scope>NUCLEOTIDE SEQUENCE [LARGE SCALE GENOMIC DNA]</scope>
    <source>
        <strain evidence="1 2">Ve08.2h10</strain>
    </source>
</reference>
<keyword evidence="2" id="KW-1185">Reference proteome</keyword>
<accession>A0A0D0CT16</accession>
<name>A0A0D0CT16_9AGAM</name>
<reference evidence="2" key="2">
    <citation type="submission" date="2015-01" db="EMBL/GenBank/DDBJ databases">
        <title>Evolutionary Origins and Diversification of the Mycorrhizal Mutualists.</title>
        <authorList>
            <consortium name="DOE Joint Genome Institute"/>
            <consortium name="Mycorrhizal Genomics Consortium"/>
            <person name="Kohler A."/>
            <person name="Kuo A."/>
            <person name="Nagy L.G."/>
            <person name="Floudas D."/>
            <person name="Copeland A."/>
            <person name="Barry K.W."/>
            <person name="Cichocki N."/>
            <person name="Veneault-Fourrey C."/>
            <person name="LaButti K."/>
            <person name="Lindquist E.A."/>
            <person name="Lipzen A."/>
            <person name="Lundell T."/>
            <person name="Morin E."/>
            <person name="Murat C."/>
            <person name="Riley R."/>
            <person name="Ohm R."/>
            <person name="Sun H."/>
            <person name="Tunlid A."/>
            <person name="Henrissat B."/>
            <person name="Grigoriev I.V."/>
            <person name="Hibbett D.S."/>
            <person name="Martin F."/>
        </authorList>
    </citation>
    <scope>NUCLEOTIDE SEQUENCE [LARGE SCALE GENOMIC DNA]</scope>
    <source>
        <strain evidence="2">Ve08.2h10</strain>
    </source>
</reference>
<proteinExistence type="predicted"/>
<dbReference type="Proteomes" id="UP000054538">
    <property type="component" value="Unassembled WGS sequence"/>
</dbReference>
<protein>
    <submittedName>
        <fullName evidence="1">Unplaced genomic scaffold scaffold_4298, whole genome shotgun sequence</fullName>
    </submittedName>
</protein>
<dbReference type="AlphaFoldDB" id="A0A0D0CT16"/>
<evidence type="ECO:0000313" key="1">
    <source>
        <dbReference type="EMBL" id="KIK74151.1"/>
    </source>
</evidence>
<dbReference type="EMBL" id="KN829120">
    <property type="protein sequence ID" value="KIK74151.1"/>
    <property type="molecule type" value="Genomic_DNA"/>
</dbReference>
<evidence type="ECO:0000313" key="2">
    <source>
        <dbReference type="Proteomes" id="UP000054538"/>
    </source>
</evidence>
<organism evidence="1 2">
    <name type="scientific">Paxillus rubicundulus Ve08.2h10</name>
    <dbReference type="NCBI Taxonomy" id="930991"/>
    <lineage>
        <taxon>Eukaryota</taxon>
        <taxon>Fungi</taxon>
        <taxon>Dikarya</taxon>
        <taxon>Basidiomycota</taxon>
        <taxon>Agaricomycotina</taxon>
        <taxon>Agaricomycetes</taxon>
        <taxon>Agaricomycetidae</taxon>
        <taxon>Boletales</taxon>
        <taxon>Paxilineae</taxon>
        <taxon>Paxillaceae</taxon>
        <taxon>Paxillus</taxon>
    </lineage>
</organism>
<gene>
    <name evidence="1" type="ORF">PAXRUDRAFT_836064</name>
</gene>
<dbReference type="HOGENOM" id="CLU_3014849_0_0_1"/>
<dbReference type="InParanoid" id="A0A0D0CT16"/>